<dbReference type="GeneID" id="29074348"/>
<evidence type="ECO:0000313" key="3">
    <source>
        <dbReference type="EMBL" id="AOM67891.1"/>
    </source>
</evidence>
<proteinExistence type="predicted"/>
<evidence type="ECO:0000256" key="2">
    <source>
        <dbReference type="SAM" id="SignalP"/>
    </source>
</evidence>
<feature type="transmembrane region" description="Helical" evidence="1">
    <location>
        <begin position="302"/>
        <end position="320"/>
    </location>
</feature>
<dbReference type="RefSeq" id="YP_009297953.1">
    <property type="nucleotide sequence ID" value="NC_031179.1"/>
</dbReference>
<gene>
    <name evidence="3" type="primary">orf396</name>
    <name evidence="3" type="ORF">Plocam_055</name>
</gene>
<geneLocation type="plastid" evidence="3"/>
<evidence type="ECO:0008006" key="4">
    <source>
        <dbReference type="Google" id="ProtNLM"/>
    </source>
</evidence>
<feature type="signal peptide" evidence="2">
    <location>
        <begin position="1"/>
        <end position="22"/>
    </location>
</feature>
<reference evidence="3" key="1">
    <citation type="journal article" date="2016" name="BMC Biol.">
        <title>Parallel evolution of highly conserved plastid genome architecture in red seaweeds and seed plants.</title>
        <authorList>
            <person name="Lee J."/>
            <person name="Cho C.H."/>
            <person name="Park S.I."/>
            <person name="Choi J.W."/>
            <person name="Song H.S."/>
            <person name="West J.A."/>
            <person name="Bhattacharya D."/>
            <person name="Yoon H.S."/>
        </authorList>
    </citation>
    <scope>NUCLEOTIDE SEQUENCE</scope>
</reference>
<keyword evidence="1" id="KW-0472">Membrane</keyword>
<organism evidence="3">
    <name type="scientific">Plocamium cartilagineum</name>
    <name type="common">Red comb weed</name>
    <name type="synonym">Gelidium cartilagineum</name>
    <dbReference type="NCBI Taxonomy" id="31452"/>
    <lineage>
        <taxon>Eukaryota</taxon>
        <taxon>Rhodophyta</taxon>
        <taxon>Florideophyceae</taxon>
        <taxon>Rhodymeniophycidae</taxon>
        <taxon>Plocamiales</taxon>
        <taxon>Plocamiaceae</taxon>
        <taxon>Plocamium</taxon>
    </lineage>
</organism>
<name>A0A1C9CHP4_PLOCA</name>
<dbReference type="Gene3D" id="3.10.20.310">
    <property type="entry name" value="membrane protein fhac"/>
    <property type="match status" value="1"/>
</dbReference>
<dbReference type="AlphaFoldDB" id="A0A1C9CHP4"/>
<accession>A0A1C9CHP4</accession>
<keyword evidence="2" id="KW-0732">Signal</keyword>
<keyword evidence="1" id="KW-0812">Transmembrane</keyword>
<dbReference type="EMBL" id="KX284727">
    <property type="protein sequence ID" value="AOM67891.1"/>
    <property type="molecule type" value="Genomic_DNA"/>
</dbReference>
<sequence length="395" mass="47626">MQFILFYMLFIILILDLNFVKKICNTIFVKSKFNLKTKKYSHKIIKIKKIRIYNCNNILLKKIFFSQFEFKNLNLKKIKKLILFFKESGFIDSIKVFKLFNLNSKTILVNIILNPVIKKIKIEKYQHLQIPKYILINLLKKNIGIPKNYYYLSFSLKKIYSWYRYQGFDYVEIKTIQNKLLNEISIKIFEGKINKTKLICTTKNNLNKYTLDHIESLIKNELGVSPGKILNIKKLKSGILKLKEKNIVNNISYKINIYNNNIVIIIKYCLQHNNFISFYKQEVLLTLIKNNNFLILFQNLKIYLFNVISNYSFGIKFFFFNYKKKLYSFILNLKLKQSFLLINFKIFHPDIRMKNKFLAIILLNFYNDFSNFDFFYSIIKLNIINFNYKQIFYLI</sequence>
<keyword evidence="1" id="KW-1133">Transmembrane helix</keyword>
<protein>
    <recommendedName>
        <fullName evidence="4">POTRA domain-containing protein</fullName>
    </recommendedName>
</protein>
<evidence type="ECO:0000256" key="1">
    <source>
        <dbReference type="SAM" id="Phobius"/>
    </source>
</evidence>
<keyword evidence="3" id="KW-0934">Plastid</keyword>
<feature type="chain" id="PRO_5008894076" description="POTRA domain-containing protein" evidence="2">
    <location>
        <begin position="23"/>
        <end position="395"/>
    </location>
</feature>